<reference evidence="2 3" key="1">
    <citation type="submission" date="2018-12" db="EMBL/GenBank/DDBJ databases">
        <title>Draft genome sequence of Xylaria grammica IHI A82.</title>
        <authorList>
            <person name="Buettner E."/>
            <person name="Kellner H."/>
        </authorList>
    </citation>
    <scope>NUCLEOTIDE SEQUENCE [LARGE SCALE GENOMIC DNA]</scope>
    <source>
        <strain evidence="2 3">IHI A82</strain>
    </source>
</reference>
<accession>A0A439DEH2</accession>
<dbReference type="SUPFAM" id="SSF56112">
    <property type="entry name" value="Protein kinase-like (PK-like)"/>
    <property type="match status" value="1"/>
</dbReference>
<dbReference type="Proteomes" id="UP000286045">
    <property type="component" value="Unassembled WGS sequence"/>
</dbReference>
<dbReference type="STRING" id="363999.A0A439DEH2"/>
<organism evidence="2 3">
    <name type="scientific">Xylaria grammica</name>
    <dbReference type="NCBI Taxonomy" id="363999"/>
    <lineage>
        <taxon>Eukaryota</taxon>
        <taxon>Fungi</taxon>
        <taxon>Dikarya</taxon>
        <taxon>Ascomycota</taxon>
        <taxon>Pezizomycotina</taxon>
        <taxon>Sordariomycetes</taxon>
        <taxon>Xylariomycetidae</taxon>
        <taxon>Xylariales</taxon>
        <taxon>Xylariaceae</taxon>
        <taxon>Xylaria</taxon>
    </lineage>
</organism>
<dbReference type="GO" id="GO:0005524">
    <property type="term" value="F:ATP binding"/>
    <property type="evidence" value="ECO:0007669"/>
    <property type="project" value="InterPro"/>
</dbReference>
<dbReference type="EMBL" id="RYZI01000041">
    <property type="protein sequence ID" value="RWA12813.1"/>
    <property type="molecule type" value="Genomic_DNA"/>
</dbReference>
<dbReference type="Gene3D" id="1.10.510.10">
    <property type="entry name" value="Transferase(Phosphotransferase) domain 1"/>
    <property type="match status" value="1"/>
</dbReference>
<gene>
    <name evidence="2" type="ORF">EKO27_g2269</name>
</gene>
<dbReference type="GO" id="GO:0004672">
    <property type="term" value="F:protein kinase activity"/>
    <property type="evidence" value="ECO:0007669"/>
    <property type="project" value="InterPro"/>
</dbReference>
<sequence length="137" mass="15306">MYGKPDGSVVDADGPEVSGRPIAENYGPAMNAWGIAVTMWQAMTQMKAPFPPQPQTRTGSHGDLLYNYCARLLTEDIFGVFDLELRVTIARCMAYDPRRRLSLRVLLQGAQAGINKNFAGETDQFIRSWIQAHIYNP</sequence>
<evidence type="ECO:0000313" key="2">
    <source>
        <dbReference type="EMBL" id="RWA12813.1"/>
    </source>
</evidence>
<feature type="domain" description="Protein kinase" evidence="1">
    <location>
        <begin position="1"/>
        <end position="114"/>
    </location>
</feature>
<evidence type="ECO:0000259" key="1">
    <source>
        <dbReference type="PROSITE" id="PS50011"/>
    </source>
</evidence>
<dbReference type="InterPro" id="IPR011009">
    <property type="entry name" value="Kinase-like_dom_sf"/>
</dbReference>
<dbReference type="InterPro" id="IPR000719">
    <property type="entry name" value="Prot_kinase_dom"/>
</dbReference>
<proteinExistence type="predicted"/>
<evidence type="ECO:0000313" key="3">
    <source>
        <dbReference type="Proteomes" id="UP000286045"/>
    </source>
</evidence>
<comment type="caution">
    <text evidence="2">The sequence shown here is derived from an EMBL/GenBank/DDBJ whole genome shotgun (WGS) entry which is preliminary data.</text>
</comment>
<protein>
    <recommendedName>
        <fullName evidence="1">Protein kinase domain-containing protein</fullName>
    </recommendedName>
</protein>
<dbReference type="AlphaFoldDB" id="A0A439DEH2"/>
<keyword evidence="3" id="KW-1185">Reference proteome</keyword>
<dbReference type="PROSITE" id="PS50011">
    <property type="entry name" value="PROTEIN_KINASE_DOM"/>
    <property type="match status" value="1"/>
</dbReference>
<name>A0A439DEH2_9PEZI</name>